<dbReference type="Proteomes" id="UP001556367">
    <property type="component" value="Unassembled WGS sequence"/>
</dbReference>
<dbReference type="EMBL" id="JASNQZ010000011">
    <property type="protein sequence ID" value="KAL0952043.1"/>
    <property type="molecule type" value="Genomic_DNA"/>
</dbReference>
<feature type="compositionally biased region" description="Basic and acidic residues" evidence="1">
    <location>
        <begin position="121"/>
        <end position="132"/>
    </location>
</feature>
<feature type="region of interest" description="Disordered" evidence="1">
    <location>
        <begin position="121"/>
        <end position="146"/>
    </location>
</feature>
<proteinExistence type="predicted"/>
<evidence type="ECO:0000256" key="1">
    <source>
        <dbReference type="SAM" id="MobiDB-lite"/>
    </source>
</evidence>
<protein>
    <submittedName>
        <fullName evidence="2">Uncharacterized protein</fullName>
    </submittedName>
</protein>
<reference evidence="3" key="1">
    <citation type="submission" date="2024-06" db="EMBL/GenBank/DDBJ databases">
        <title>Multi-omics analyses provide insights into the biosynthesis of the anticancer antibiotic pleurotin in Hohenbuehelia grisea.</title>
        <authorList>
            <person name="Weaver J.A."/>
            <person name="Alberti F."/>
        </authorList>
    </citation>
    <scope>NUCLEOTIDE SEQUENCE [LARGE SCALE GENOMIC DNA]</scope>
    <source>
        <strain evidence="3">T-177</strain>
    </source>
</reference>
<sequence>MTADRATTAPQSFYRASAMLGPLRRMLLIMNVACGQGAAQHPSTTILFDTLMSRSITVSYKLQPPAGVETRNLQTEKEMCFEVAAEPAANDSQGYYTALRAAVEDARNRLGDDLTAWRDAVGKKELSKETKKSMKYGVEDEEEDEE</sequence>
<keyword evidence="3" id="KW-1185">Reference proteome</keyword>
<organism evidence="2 3">
    <name type="scientific">Hohenbuehelia grisea</name>
    <dbReference type="NCBI Taxonomy" id="104357"/>
    <lineage>
        <taxon>Eukaryota</taxon>
        <taxon>Fungi</taxon>
        <taxon>Dikarya</taxon>
        <taxon>Basidiomycota</taxon>
        <taxon>Agaricomycotina</taxon>
        <taxon>Agaricomycetes</taxon>
        <taxon>Agaricomycetidae</taxon>
        <taxon>Agaricales</taxon>
        <taxon>Pleurotineae</taxon>
        <taxon>Pleurotaceae</taxon>
        <taxon>Hohenbuehelia</taxon>
    </lineage>
</organism>
<gene>
    <name evidence="2" type="ORF">HGRIS_008685</name>
</gene>
<evidence type="ECO:0000313" key="2">
    <source>
        <dbReference type="EMBL" id="KAL0952043.1"/>
    </source>
</evidence>
<accession>A0ABR3J9A3</accession>
<name>A0ABR3J9A3_9AGAR</name>
<evidence type="ECO:0000313" key="3">
    <source>
        <dbReference type="Proteomes" id="UP001556367"/>
    </source>
</evidence>
<comment type="caution">
    <text evidence="2">The sequence shown here is derived from an EMBL/GenBank/DDBJ whole genome shotgun (WGS) entry which is preliminary data.</text>
</comment>